<dbReference type="EMBL" id="BMQA01000043">
    <property type="protein sequence ID" value="GGJ53096.1"/>
    <property type="molecule type" value="Genomic_DNA"/>
</dbReference>
<feature type="region of interest" description="Disordered" evidence="1">
    <location>
        <begin position="1"/>
        <end position="34"/>
    </location>
</feature>
<feature type="compositionally biased region" description="Basic and acidic residues" evidence="1">
    <location>
        <begin position="19"/>
        <end position="32"/>
    </location>
</feature>
<dbReference type="Proteomes" id="UP000657574">
    <property type="component" value="Unassembled WGS sequence"/>
</dbReference>
<evidence type="ECO:0000313" key="4">
    <source>
        <dbReference type="EMBL" id="GGJ53096.1"/>
    </source>
</evidence>
<dbReference type="AlphaFoldDB" id="A0A917P1P9"/>
<dbReference type="Pfam" id="PF23771">
    <property type="entry name" value="DUF7168"/>
    <property type="match status" value="1"/>
</dbReference>
<reference evidence="4" key="2">
    <citation type="submission" date="2020-09" db="EMBL/GenBank/DDBJ databases">
        <authorList>
            <person name="Sun Q."/>
            <person name="Ohkuma M."/>
        </authorList>
    </citation>
    <scope>NUCLEOTIDE SEQUENCE</scope>
    <source>
        <strain evidence="4">JCM 3086</strain>
    </source>
</reference>
<evidence type="ECO:0000259" key="2">
    <source>
        <dbReference type="Pfam" id="PF10979"/>
    </source>
</evidence>
<reference evidence="4" key="1">
    <citation type="journal article" date="2014" name="Int. J. Syst. Evol. Microbiol.">
        <title>Complete genome sequence of Corynebacterium casei LMG S-19264T (=DSM 44701T), isolated from a smear-ripened cheese.</title>
        <authorList>
            <consortium name="US DOE Joint Genome Institute (JGI-PGF)"/>
            <person name="Walter F."/>
            <person name="Albersmeier A."/>
            <person name="Kalinowski J."/>
            <person name="Ruckert C."/>
        </authorList>
    </citation>
    <scope>NUCLEOTIDE SEQUENCE</scope>
    <source>
        <strain evidence="4">JCM 3086</strain>
    </source>
</reference>
<protein>
    <recommendedName>
        <fullName evidence="6">DUF2786 domain-containing protein</fullName>
    </recommendedName>
</protein>
<gene>
    <name evidence="4" type="ORF">GCM10010121_074870</name>
</gene>
<dbReference type="InterPro" id="IPR024498">
    <property type="entry name" value="DUF2786"/>
</dbReference>
<evidence type="ECO:0008006" key="6">
    <source>
        <dbReference type="Google" id="ProtNLM"/>
    </source>
</evidence>
<keyword evidence="5" id="KW-1185">Reference proteome</keyword>
<feature type="compositionally biased region" description="Basic residues" evidence="1">
    <location>
        <begin position="9"/>
        <end position="18"/>
    </location>
</feature>
<dbReference type="Pfam" id="PF10979">
    <property type="entry name" value="DUF2786"/>
    <property type="match status" value="1"/>
</dbReference>
<name>A0A917P1P9_9ACTN</name>
<sequence>MQAVGKRNQERRRAKKKQRDAQQRRGTPRERPYGAGAAFGFGTCECGDPLCPGGGGSVPPQRGPRTVSDLLDEAMVRLCAVPARETARREAALERAAALFTKAGMSRAVLQSSGEVLHGLWHRGWQPADVVRAARRELKARHARIAADLIAAEHRAYPVAGLFGRWAGQLADVSAEVWWGEDDAYLQGAAAREKCEARVLGRAVVELLELLSGLPEVPQLMPAPCEAGGAAVASGGGAEVPLLAKIRALLAKAESTRFPEEAEALTAKAQQLMAQHSIDAALLAAERGDRQVPGGVRVAVDSPYEEPKAILLQAVAEANRCRTVWSRHLGFSTVVGFASDVEAVELLYTSLLVQAQSALQAAGARTYGDGASRTRSFRQSFLVAYATRIDQRLGRVTEQATEAASDGGRGAALLPVLASRAEAVDDRVDELFGELSYQHSSVHARDREGWAHGTAAADRAELHGQADALR</sequence>
<feature type="domain" description="DUF7168" evidence="3">
    <location>
        <begin position="308"/>
        <end position="403"/>
    </location>
</feature>
<dbReference type="InterPro" id="IPR055592">
    <property type="entry name" value="DUF7168"/>
</dbReference>
<evidence type="ECO:0000259" key="3">
    <source>
        <dbReference type="Pfam" id="PF23771"/>
    </source>
</evidence>
<feature type="domain" description="DUF2786" evidence="2">
    <location>
        <begin position="243"/>
        <end position="279"/>
    </location>
</feature>
<accession>A0A917P1P9</accession>
<comment type="caution">
    <text evidence="4">The sequence shown here is derived from an EMBL/GenBank/DDBJ whole genome shotgun (WGS) entry which is preliminary data.</text>
</comment>
<evidence type="ECO:0000256" key="1">
    <source>
        <dbReference type="SAM" id="MobiDB-lite"/>
    </source>
</evidence>
<proteinExistence type="predicted"/>
<evidence type="ECO:0000313" key="5">
    <source>
        <dbReference type="Proteomes" id="UP000657574"/>
    </source>
</evidence>
<organism evidence="4 5">
    <name type="scientific">Streptomyces brasiliensis</name>
    <dbReference type="NCBI Taxonomy" id="1954"/>
    <lineage>
        <taxon>Bacteria</taxon>
        <taxon>Bacillati</taxon>
        <taxon>Actinomycetota</taxon>
        <taxon>Actinomycetes</taxon>
        <taxon>Kitasatosporales</taxon>
        <taxon>Streptomycetaceae</taxon>
        <taxon>Streptomyces</taxon>
    </lineage>
</organism>